<protein>
    <submittedName>
        <fullName evidence="1">Uncharacterized protein</fullName>
    </submittedName>
</protein>
<dbReference type="OrthoDB" id="4179385at2"/>
<dbReference type="RefSeq" id="WP_062717834.1">
    <property type="nucleotide sequence ID" value="NZ_KQ948926.1"/>
</dbReference>
<comment type="caution">
    <text evidence="1">The sequence shown here is derived from an EMBL/GenBank/DDBJ whole genome shotgun (WGS) entry which is preliminary data.</text>
</comment>
<dbReference type="STRING" id="661399.AQJ67_10635"/>
<proteinExistence type="predicted"/>
<dbReference type="AlphaFoldDB" id="A0A101U5W5"/>
<gene>
    <name evidence="1" type="ORF">AQJ67_10635</name>
</gene>
<organism evidence="1 2">
    <name type="scientific">Streptomyces caeruleatus</name>
    <dbReference type="NCBI Taxonomy" id="661399"/>
    <lineage>
        <taxon>Bacteria</taxon>
        <taxon>Bacillati</taxon>
        <taxon>Actinomycetota</taxon>
        <taxon>Actinomycetes</taxon>
        <taxon>Kitasatosporales</taxon>
        <taxon>Streptomycetaceae</taxon>
        <taxon>Streptomyces</taxon>
    </lineage>
</organism>
<keyword evidence="2" id="KW-1185">Reference proteome</keyword>
<evidence type="ECO:0000313" key="1">
    <source>
        <dbReference type="EMBL" id="KUO04644.1"/>
    </source>
</evidence>
<reference evidence="1 2" key="1">
    <citation type="submission" date="2015-10" db="EMBL/GenBank/DDBJ databases">
        <title>Draft genome sequence of Streptomyces caeruleatus NRRL B-24802, type strain for the species Streptomyces caeruleatus.</title>
        <authorList>
            <person name="Ruckert C."/>
            <person name="Winkler A."/>
            <person name="Kalinowski J."/>
            <person name="Kampfer P."/>
            <person name="Glaeser S."/>
        </authorList>
    </citation>
    <scope>NUCLEOTIDE SEQUENCE [LARGE SCALE GENOMIC DNA]</scope>
    <source>
        <strain evidence="1 2">NRRL B-24802</strain>
    </source>
</reference>
<name>A0A101U5W5_9ACTN</name>
<evidence type="ECO:0000313" key="2">
    <source>
        <dbReference type="Proteomes" id="UP000053429"/>
    </source>
</evidence>
<dbReference type="EMBL" id="LMWY01000011">
    <property type="protein sequence ID" value="KUO04644.1"/>
    <property type="molecule type" value="Genomic_DNA"/>
</dbReference>
<dbReference type="Proteomes" id="UP000053429">
    <property type="component" value="Unassembled WGS sequence"/>
</dbReference>
<accession>A0A101U5W5</accession>
<sequence>MQLSDVDVSHAVATDAGLFGLWRASAFGHVNELEQWENEVAKDAALERRISDGAFVPINVGGNGAFQIAVRGVDAPGTLSERERAYLLVSSEPYLLVSDGALELGGLEAVGNYSGAEKEQLPLDSGKYAAVVHLVDWQAEPGSQTADGEPSADALPDFIVEVFDPKDGEQFRTKVETFDQPE</sequence>